<dbReference type="Pfam" id="PF20041">
    <property type="entry name" value="DUF6443"/>
    <property type="match status" value="1"/>
</dbReference>
<dbReference type="RefSeq" id="WP_160906604.1">
    <property type="nucleotide sequence ID" value="NZ_WVHS01000002.1"/>
</dbReference>
<feature type="domain" description="DUF6443" evidence="2">
    <location>
        <begin position="92"/>
        <end position="228"/>
    </location>
</feature>
<organism evidence="3 4">
    <name type="scientific">Hufsiella ginkgonis</name>
    <dbReference type="NCBI Taxonomy" id="2695274"/>
    <lineage>
        <taxon>Bacteria</taxon>
        <taxon>Pseudomonadati</taxon>
        <taxon>Bacteroidota</taxon>
        <taxon>Sphingobacteriia</taxon>
        <taxon>Sphingobacteriales</taxon>
        <taxon>Sphingobacteriaceae</taxon>
        <taxon>Hufsiella</taxon>
    </lineage>
</organism>
<evidence type="ECO:0000313" key="4">
    <source>
        <dbReference type="Proteomes" id="UP000451233"/>
    </source>
</evidence>
<accession>A0A7K1XX88</accession>
<proteinExistence type="predicted"/>
<dbReference type="Proteomes" id="UP000451233">
    <property type="component" value="Unassembled WGS sequence"/>
</dbReference>
<dbReference type="PANTHER" id="PTHR32305">
    <property type="match status" value="1"/>
</dbReference>
<sequence length="1173" mass="127848">MATNMKKLRVYITLLVVAVCFNARAQRSVIASAYHGQSEITATDTIRLAAGFNTGGIRYFRTRLTPNAAGCAILATAPTGSRNYVIVSTMKKEGVSTDTGATNCQVSQVVQYLDGLGRPLQTVQVKGSPTGKDVVQPQAYDAFGRENIKYQPYTTTAGSAGAYRGDALAGTGGYTGSAQYTFYQSGSDHATTIAPYARTVFEPSQLGRVPEQGAPGQAWRPSAARTDTAGRTVLTVLGANDNSGAFTSTGFGVRLWKADTVPTGGQLYKRRLSTSGFYYADQLTLTITKDENWLSADGKAGTIEEYKDKQGRVVLKRLINKKPDNSLEALSTYYVYDAEGNLSFVLPPGANPDTTGLGQPALDDFCYQYRYDGRHRLIEKKVPGKGWEYTVYNKLDQVVMTQDSVQRTNNKWLFTKYDVMGRAVITGIASSGSSRDTWQASVNGQPYLWEARDNANASSSGTGYTNNNLPTSGVDRYHTLSYYDDYDFLGNTFGSAGQDKNVRGLLTGTKVNILGSDIMLLSVNYYDKEGRVVQSKSGNHLGGTDITDNVYGFTGELISGTRIHISVSGSATIATRYEYDPAGRKKNTFVKINSGAEVKTSDIEYNELGQLKQKSLHDSLQVTSYVYNPRGWLKSSTSPQLAIGLNYEDGTVKQFNGNIANQLWGTAGSLTNTFKYYYDKLNRLTAGVSADSAMRERLAYDPMGNITRLERNGSRGNYTYTGNRLNGISGAWSTGSYAYDGNGNATTDGRNNKTLTYNLLNLPATVNGTEIVYTYDAAGNKLRKASSTTGTTDYVGGIHYGTVSGSYVINFIQTEEGRAVRQSDNSYRFEYNLTDHLGNVRKSFDIYAGAARVIQADNYYPFGMQYAVTVPGNVSKYLYNGKELQEELGYYDFGARMYDPVTGRFNTIDPISEQMRRFSPYSYGFNNPMRFIDPDGRAPFDWVKDQEGNVRWDKDANSQASTQQGETYLGKTLTFAFNSYIDGGKWDGPTLFGLVDPSGDKLTSTVTLQASENNSGELTGISATKSVAVGDTPFGLARDSYPGEGGSNNMLTSSSSKTSNGGLSSYNLTFEQHASVSKSEEFALNGIGFKIVDVAQKMNISYNGANGALSVSAYTNVFPSATLKMNGSKIMQYNQPSFIGTHSAPIVGSSSPSSGSLPIRDFSYYPSKFYKRN</sequence>
<keyword evidence="1" id="KW-0732">Signal</keyword>
<protein>
    <submittedName>
        <fullName evidence="3">RHS repeat-associated core domain-containing protein</fullName>
    </submittedName>
</protein>
<dbReference type="Gene3D" id="2.180.10.10">
    <property type="entry name" value="RHS repeat-associated core"/>
    <property type="match status" value="1"/>
</dbReference>
<dbReference type="EMBL" id="WVHS01000002">
    <property type="protein sequence ID" value="MXV15624.1"/>
    <property type="molecule type" value="Genomic_DNA"/>
</dbReference>
<comment type="caution">
    <text evidence="3">The sequence shown here is derived from an EMBL/GenBank/DDBJ whole genome shotgun (WGS) entry which is preliminary data.</text>
</comment>
<name>A0A7K1XX88_9SPHI</name>
<evidence type="ECO:0000313" key="3">
    <source>
        <dbReference type="EMBL" id="MXV15624.1"/>
    </source>
</evidence>
<gene>
    <name evidence="3" type="ORF">GS398_09935</name>
</gene>
<dbReference type="AlphaFoldDB" id="A0A7K1XX88"/>
<dbReference type="InterPro" id="IPR045619">
    <property type="entry name" value="DUF6443"/>
</dbReference>
<evidence type="ECO:0000259" key="2">
    <source>
        <dbReference type="Pfam" id="PF20041"/>
    </source>
</evidence>
<dbReference type="InterPro" id="IPR050708">
    <property type="entry name" value="T6SS_VgrG/RHS"/>
</dbReference>
<dbReference type="PANTHER" id="PTHR32305:SF15">
    <property type="entry name" value="PROTEIN RHSA-RELATED"/>
    <property type="match status" value="1"/>
</dbReference>
<feature type="signal peptide" evidence="1">
    <location>
        <begin position="1"/>
        <end position="25"/>
    </location>
</feature>
<reference evidence="3 4" key="1">
    <citation type="submission" date="2019-11" db="EMBL/GenBank/DDBJ databases">
        <title>Pedobacter sp. HMF7056 Genome sequencing and assembly.</title>
        <authorList>
            <person name="Kang H."/>
            <person name="Kim H."/>
            <person name="Joh K."/>
        </authorList>
    </citation>
    <scope>NUCLEOTIDE SEQUENCE [LARGE SCALE GENOMIC DNA]</scope>
    <source>
        <strain evidence="3 4">HMF7056</strain>
    </source>
</reference>
<dbReference type="NCBIfam" id="TIGR03696">
    <property type="entry name" value="Rhs_assc_core"/>
    <property type="match status" value="1"/>
</dbReference>
<dbReference type="InterPro" id="IPR022385">
    <property type="entry name" value="Rhs_assc_core"/>
</dbReference>
<evidence type="ECO:0000256" key="1">
    <source>
        <dbReference type="SAM" id="SignalP"/>
    </source>
</evidence>
<keyword evidence="4" id="KW-1185">Reference proteome</keyword>
<feature type="chain" id="PRO_5029561740" evidence="1">
    <location>
        <begin position="26"/>
        <end position="1173"/>
    </location>
</feature>